<protein>
    <submittedName>
        <fullName evidence="1">Uncharacterized protein</fullName>
    </submittedName>
</protein>
<gene>
    <name evidence="1" type="ORF">D8M03_17145</name>
</gene>
<name>A0A494YRQ7_9BACL</name>
<keyword evidence="2" id="KW-1185">Reference proteome</keyword>
<sequence>MSNTVIKGDYLGYTVINNGINISLNKLFKNTVILNENTVETYEVITEESKTSVSSAALRGGAGAVLLGPIGLAAAFTARKKGIYTVVIVFKDGKKSVVELKEKEFKTFRITH</sequence>
<evidence type="ECO:0000313" key="1">
    <source>
        <dbReference type="EMBL" id="RKQ12275.1"/>
    </source>
</evidence>
<organism evidence="1 2">
    <name type="scientific">Ureibacillus endophyticus</name>
    <dbReference type="NCBI Taxonomy" id="1978490"/>
    <lineage>
        <taxon>Bacteria</taxon>
        <taxon>Bacillati</taxon>
        <taxon>Bacillota</taxon>
        <taxon>Bacilli</taxon>
        <taxon>Bacillales</taxon>
        <taxon>Caryophanaceae</taxon>
        <taxon>Ureibacillus</taxon>
    </lineage>
</organism>
<dbReference type="RefSeq" id="WP_121216005.1">
    <property type="nucleotide sequence ID" value="NZ_RBZN01000089.1"/>
</dbReference>
<accession>A0A494YRQ7</accession>
<dbReference type="Proteomes" id="UP000272238">
    <property type="component" value="Unassembled WGS sequence"/>
</dbReference>
<proteinExistence type="predicted"/>
<evidence type="ECO:0000313" key="2">
    <source>
        <dbReference type="Proteomes" id="UP000272238"/>
    </source>
</evidence>
<comment type="caution">
    <text evidence="1">The sequence shown here is derived from an EMBL/GenBank/DDBJ whole genome shotgun (WGS) entry which is preliminary data.</text>
</comment>
<reference evidence="1 2" key="1">
    <citation type="journal article" date="2016" name="Antonie Van Leeuwenhoek">
        <title>Lysinibacillus endophyticus sp. nov., an indole-3-acetic acid producing endophytic bacterium isolated from corn root (Zea mays cv. Xinken-5).</title>
        <authorList>
            <person name="Yu J."/>
            <person name="Guan X."/>
            <person name="Liu C."/>
            <person name="Xiang W."/>
            <person name="Yu Z."/>
            <person name="Liu X."/>
            <person name="Wang G."/>
        </authorList>
    </citation>
    <scope>NUCLEOTIDE SEQUENCE [LARGE SCALE GENOMIC DNA]</scope>
    <source>
        <strain evidence="1 2">DSM 100506</strain>
    </source>
</reference>
<dbReference type="AlphaFoldDB" id="A0A494YRQ7"/>
<dbReference type="OrthoDB" id="2629040at2"/>
<dbReference type="EMBL" id="RBZN01000089">
    <property type="protein sequence ID" value="RKQ12275.1"/>
    <property type="molecule type" value="Genomic_DNA"/>
</dbReference>